<protein>
    <submittedName>
        <fullName evidence="4">Uncharacterized protein</fullName>
    </submittedName>
</protein>
<dbReference type="EMBL" id="NHOQ01001373">
    <property type="protein sequence ID" value="PWA24966.1"/>
    <property type="molecule type" value="Genomic_DNA"/>
</dbReference>
<dbReference type="Proteomes" id="UP000250572">
    <property type="component" value="Unassembled WGS sequence"/>
</dbReference>
<dbReference type="GO" id="GO:0005925">
    <property type="term" value="C:focal adhesion"/>
    <property type="evidence" value="ECO:0007669"/>
    <property type="project" value="UniProtKB-SubCell"/>
</dbReference>
<gene>
    <name evidence="4" type="ORF">CCH79_00015446</name>
</gene>
<keyword evidence="3" id="KW-0812">Transmembrane</keyword>
<keyword evidence="5" id="KW-1185">Reference proteome</keyword>
<organism evidence="4 5">
    <name type="scientific">Gambusia affinis</name>
    <name type="common">Western mosquitofish</name>
    <name type="synonym">Heterandria affinis</name>
    <dbReference type="NCBI Taxonomy" id="33528"/>
    <lineage>
        <taxon>Eukaryota</taxon>
        <taxon>Metazoa</taxon>
        <taxon>Chordata</taxon>
        <taxon>Craniata</taxon>
        <taxon>Vertebrata</taxon>
        <taxon>Euteleostomi</taxon>
        <taxon>Actinopterygii</taxon>
        <taxon>Neopterygii</taxon>
        <taxon>Teleostei</taxon>
        <taxon>Neoteleostei</taxon>
        <taxon>Acanthomorphata</taxon>
        <taxon>Ovalentaria</taxon>
        <taxon>Atherinomorphae</taxon>
        <taxon>Cyprinodontiformes</taxon>
        <taxon>Poeciliidae</taxon>
        <taxon>Poeciliinae</taxon>
        <taxon>Gambusia</taxon>
    </lineage>
</organism>
<feature type="compositionally biased region" description="Basic and acidic residues" evidence="2">
    <location>
        <begin position="447"/>
        <end position="459"/>
    </location>
</feature>
<keyword evidence="3" id="KW-0472">Membrane</keyword>
<dbReference type="AlphaFoldDB" id="A0A315VRK6"/>
<evidence type="ECO:0000256" key="1">
    <source>
        <dbReference type="ARBA" id="ARBA00004246"/>
    </source>
</evidence>
<evidence type="ECO:0000256" key="2">
    <source>
        <dbReference type="SAM" id="MobiDB-lite"/>
    </source>
</evidence>
<feature type="compositionally biased region" description="Low complexity" evidence="2">
    <location>
        <begin position="633"/>
        <end position="649"/>
    </location>
</feature>
<evidence type="ECO:0000313" key="4">
    <source>
        <dbReference type="EMBL" id="PWA24966.1"/>
    </source>
</evidence>
<feature type="compositionally biased region" description="Basic and acidic residues" evidence="2">
    <location>
        <begin position="681"/>
        <end position="706"/>
    </location>
</feature>
<feature type="transmembrane region" description="Helical" evidence="3">
    <location>
        <begin position="384"/>
        <end position="408"/>
    </location>
</feature>
<evidence type="ECO:0000256" key="3">
    <source>
        <dbReference type="SAM" id="Phobius"/>
    </source>
</evidence>
<proteinExistence type="predicted"/>
<comment type="subcellular location">
    <subcellularLocation>
        <location evidence="1">Cell junction</location>
        <location evidence="1">Focal adhesion</location>
    </subcellularLocation>
</comment>
<sequence length="728" mass="77839">MSCPDSDVTDPHFELPCRFITGEERCEMIFSSFKTIQDLALKQIANEANCCDKQMDMFPFSYTRESSKMTPVTVIALSFLISAAISAPLKETEQSVTLFHGEDFHILLPSQDVEVTFKNRSDPRKTSVLMRGGKVIGTRVKPTLHLNYINIEAVGEGDEGLYILKDSKDASLIKQISLIVRDCTIEQIIKYGGNFHIPVVNVNAPITLEYKPSSVEANLTSRPALVVLTAAGVSTEPYRGRINVNERSITISAVTGVDEGSYTVRDNKGVIKQKVCLNVIEHRNFVLLSADERLKINLILNSSLVQLHYTRDSDSSAVLLMDKGEFTSAQADLGFKDRLSVEDSMVFLDQIKSSDAGLFKITDLQGFTVSTVHLGLKAYKMESLYVAIIALLGLLAFLLLVCLLSCLIKVKKRAKRAAALEKLAQNAGKEDEGEAFRQVVKNITKLSEESKHSQADNTEKSQSTEVDIKGLEVSSKEVGVGNLETSDSGVGFNTALPLDTDTDVPDQIPDSEAVSISVAPEIKPSPPSAAESKPAAPLVPEPKASPVPETKKAPDPPVEAKLDIPKPVDAKLSPTPSMKSGLSPAETKPAPSPSPEPKTGLSPADPKPAASPSPEPKTSLSPADPKPAPTPSPESKISPPAATTPAPDTKSPVASTPEPTKPSPAEPITNGTPDPGPDSKASLDHAEIITDPTPKEVSTKPHEVELKSSSVVPGGSKDGAAAKDPTTT</sequence>
<comment type="caution">
    <text evidence="4">The sequence shown here is derived from an EMBL/GenBank/DDBJ whole genome shotgun (WGS) entry which is preliminary data.</text>
</comment>
<feature type="compositionally biased region" description="Basic and acidic residues" evidence="2">
    <location>
        <begin position="549"/>
        <end position="569"/>
    </location>
</feature>
<name>A0A315VRK6_GAMAF</name>
<evidence type="ECO:0000313" key="5">
    <source>
        <dbReference type="Proteomes" id="UP000250572"/>
    </source>
</evidence>
<dbReference type="PRINTS" id="PR01217">
    <property type="entry name" value="PRICHEXTENSN"/>
</dbReference>
<dbReference type="STRING" id="33528.ENSGAFP00000032139"/>
<feature type="region of interest" description="Disordered" evidence="2">
    <location>
        <begin position="447"/>
        <end position="728"/>
    </location>
</feature>
<dbReference type="PANTHER" id="PTHR24216:SF65">
    <property type="entry name" value="PAXILLIN-LIKE PROTEIN 1"/>
    <property type="match status" value="1"/>
</dbReference>
<dbReference type="PANTHER" id="PTHR24216">
    <property type="entry name" value="PAXILLIN-RELATED"/>
    <property type="match status" value="1"/>
</dbReference>
<reference evidence="4 5" key="1">
    <citation type="journal article" date="2018" name="G3 (Bethesda)">
        <title>A High-Quality Reference Genome for the Invasive Mosquitofish Gambusia affinis Using a Chicago Library.</title>
        <authorList>
            <person name="Hoffberg S.L."/>
            <person name="Troendle N.J."/>
            <person name="Glenn T.C."/>
            <person name="Mahmud O."/>
            <person name="Louha S."/>
            <person name="Chalopin D."/>
            <person name="Bennetzen J.L."/>
            <person name="Mauricio R."/>
        </authorList>
    </citation>
    <scope>NUCLEOTIDE SEQUENCE [LARGE SCALE GENOMIC DNA]</scope>
    <source>
        <strain evidence="4">NE01/NJP1002.9</strain>
        <tissue evidence="4">Muscle</tissue>
    </source>
</reference>
<accession>A0A315VRK6</accession>
<keyword evidence="3" id="KW-1133">Transmembrane helix</keyword>
<feature type="compositionally biased region" description="Pro residues" evidence="2">
    <location>
        <begin position="605"/>
        <end position="615"/>
    </location>
</feature>